<accession>A0A8X7WWI6</accession>
<evidence type="ECO:0000313" key="7">
    <source>
        <dbReference type="Proteomes" id="UP000886611"/>
    </source>
</evidence>
<dbReference type="Gene3D" id="1.20.58.90">
    <property type="match status" value="1"/>
</dbReference>
<feature type="coiled-coil region" evidence="4">
    <location>
        <begin position="110"/>
        <end position="137"/>
    </location>
</feature>
<protein>
    <submittedName>
        <fullName evidence="6">CEP57 protein</fullName>
    </submittedName>
</protein>
<reference evidence="6 7" key="1">
    <citation type="journal article" date="2021" name="Cell">
        <title>Tracing the genetic footprints of vertebrate landing in non-teleost ray-finned fishes.</title>
        <authorList>
            <person name="Bi X."/>
            <person name="Wang K."/>
            <person name="Yang L."/>
            <person name="Pan H."/>
            <person name="Jiang H."/>
            <person name="Wei Q."/>
            <person name="Fang M."/>
            <person name="Yu H."/>
            <person name="Zhu C."/>
            <person name="Cai Y."/>
            <person name="He Y."/>
            <person name="Gan X."/>
            <person name="Zeng H."/>
            <person name="Yu D."/>
            <person name="Zhu Y."/>
            <person name="Jiang H."/>
            <person name="Qiu Q."/>
            <person name="Yang H."/>
            <person name="Zhang Y.E."/>
            <person name="Wang W."/>
            <person name="Zhu M."/>
            <person name="He S."/>
            <person name="Zhang G."/>
        </authorList>
    </citation>
    <scope>NUCLEOTIDE SEQUENCE [LARGE SCALE GENOMIC DNA]</scope>
    <source>
        <strain evidence="6">Bchr_013</strain>
    </source>
</reference>
<dbReference type="InterPro" id="IPR024957">
    <property type="entry name" value="Cep57_MT-bd_dom"/>
</dbReference>
<comment type="caution">
    <text evidence="6">The sequence shown here is derived from an EMBL/GenBank/DDBJ whole genome shotgun (WGS) entry which is preliminary data.</text>
</comment>
<evidence type="ECO:0000256" key="1">
    <source>
        <dbReference type="ARBA" id="ARBA00004267"/>
    </source>
</evidence>
<proteinExistence type="predicted"/>
<feature type="domain" description="Cep57 centrosome microtubule-binding" evidence="5">
    <location>
        <begin position="97"/>
        <end position="144"/>
    </location>
</feature>
<feature type="non-terminal residue" evidence="6">
    <location>
        <position position="220"/>
    </location>
</feature>
<dbReference type="Pfam" id="PF06657">
    <property type="entry name" value="Cep57_MT_bd"/>
    <property type="match status" value="1"/>
</dbReference>
<dbReference type="AlphaFoldDB" id="A0A8X7WWI6"/>
<evidence type="ECO:0000256" key="2">
    <source>
        <dbReference type="ARBA" id="ARBA00022490"/>
    </source>
</evidence>
<keyword evidence="7" id="KW-1185">Reference proteome</keyword>
<keyword evidence="4" id="KW-0175">Coiled coil</keyword>
<name>A0A8X7WWI6_POLSE</name>
<dbReference type="GO" id="GO:0005813">
    <property type="term" value="C:centrosome"/>
    <property type="evidence" value="ECO:0007669"/>
    <property type="project" value="TreeGrafter"/>
</dbReference>
<sequence>MLLPAAPFTLSGLRSARTGSPLAALPAAHREGTGQPCVVGGQWNRLPPRAAQGPLHCAGSEIAPLQPPSSHHLQCPQAKDDEAAITEAHVLQLRPVHKSEHHDLAKQIQAASSEQMRQDLERDLESLVKRMESKGDQIAKVHRHQQQLAKLKAASRKQTKLAQDCMETKVAKCSKRSSSRERGRATRAKSCTRGNESLRLLRDMQTLQNSLRKDDVCWDY</sequence>
<feature type="non-terminal residue" evidence="6">
    <location>
        <position position="1"/>
    </location>
</feature>
<gene>
    <name evidence="6" type="primary">Cep57_1</name>
    <name evidence="6" type="ORF">GTO96_0012993</name>
</gene>
<evidence type="ECO:0000313" key="6">
    <source>
        <dbReference type="EMBL" id="KAG2456865.1"/>
    </source>
</evidence>
<organism evidence="6 7">
    <name type="scientific">Polypterus senegalus</name>
    <name type="common">Senegal bichir</name>
    <dbReference type="NCBI Taxonomy" id="55291"/>
    <lineage>
        <taxon>Eukaryota</taxon>
        <taxon>Metazoa</taxon>
        <taxon>Chordata</taxon>
        <taxon>Craniata</taxon>
        <taxon>Vertebrata</taxon>
        <taxon>Euteleostomi</taxon>
        <taxon>Actinopterygii</taxon>
        <taxon>Polypteriformes</taxon>
        <taxon>Polypteridae</taxon>
        <taxon>Polypterus</taxon>
    </lineage>
</organism>
<dbReference type="GO" id="GO:0008017">
    <property type="term" value="F:microtubule binding"/>
    <property type="evidence" value="ECO:0007669"/>
    <property type="project" value="InterPro"/>
</dbReference>
<dbReference type="PANTHER" id="PTHR19336">
    <property type="entry name" value="UNCHARACTERIZED DUF1167"/>
    <property type="match status" value="1"/>
</dbReference>
<dbReference type="Proteomes" id="UP000886611">
    <property type="component" value="Unassembled WGS sequence"/>
</dbReference>
<keyword evidence="2" id="KW-0963">Cytoplasm</keyword>
<dbReference type="InterPro" id="IPR051756">
    <property type="entry name" value="Centrosomal_MT-associated"/>
</dbReference>
<evidence type="ECO:0000256" key="3">
    <source>
        <dbReference type="ARBA" id="ARBA00023212"/>
    </source>
</evidence>
<dbReference type="PANTHER" id="PTHR19336:SF9">
    <property type="entry name" value="SPINDLE POLE BODY PROTEIN PPC89"/>
    <property type="match status" value="1"/>
</dbReference>
<keyword evidence="3" id="KW-0206">Cytoskeleton</keyword>
<evidence type="ECO:0000256" key="4">
    <source>
        <dbReference type="SAM" id="Coils"/>
    </source>
</evidence>
<comment type="subcellular location">
    <subcellularLocation>
        <location evidence="1">Cytoplasm</location>
        <location evidence="1">Cytoskeleton</location>
        <location evidence="1">Microtubule organizing center</location>
    </subcellularLocation>
</comment>
<dbReference type="EMBL" id="JAATIS010008602">
    <property type="protein sequence ID" value="KAG2456865.1"/>
    <property type="molecule type" value="Genomic_DNA"/>
</dbReference>
<evidence type="ECO:0000259" key="5">
    <source>
        <dbReference type="Pfam" id="PF06657"/>
    </source>
</evidence>